<name>A0A1M5AWM6_9BACL</name>
<reference evidence="1 2" key="1">
    <citation type="submission" date="2016-11" db="EMBL/GenBank/DDBJ databases">
        <authorList>
            <person name="Jaros S."/>
            <person name="Januszkiewicz K."/>
            <person name="Wedrychowicz H."/>
        </authorList>
    </citation>
    <scope>NUCLEOTIDE SEQUENCE [LARGE SCALE GENOMIC DNA]</scope>
    <source>
        <strain evidence="1 2">DSM 44666</strain>
    </source>
</reference>
<dbReference type="STRING" id="112248.SAMN05444392_11644"/>
<proteinExistence type="predicted"/>
<keyword evidence="2" id="KW-1185">Reference proteome</keyword>
<gene>
    <name evidence="1" type="ORF">SAMN05444392_11644</name>
</gene>
<protein>
    <recommendedName>
        <fullName evidence="3">HPr Serine kinase C-terminal domain-containing protein</fullName>
    </recommendedName>
</protein>
<evidence type="ECO:0000313" key="1">
    <source>
        <dbReference type="EMBL" id="SHF34619.1"/>
    </source>
</evidence>
<evidence type="ECO:0008006" key="3">
    <source>
        <dbReference type="Google" id="ProtNLM"/>
    </source>
</evidence>
<dbReference type="EMBL" id="FQVL01000016">
    <property type="protein sequence ID" value="SHF34619.1"/>
    <property type="molecule type" value="Genomic_DNA"/>
</dbReference>
<dbReference type="InterPro" id="IPR027417">
    <property type="entry name" value="P-loop_NTPase"/>
</dbReference>
<sequence length="306" mass="35675">MNFYDVSGIKIRTKINFDSLLYKSCKNNFDFEVIHDDDFFEESYFKKADVLFRRFIINESTPFEEVFQMDNGKYLIRWLNTYFFYIDKRLVIFKGKLDSEFYSLFFSKVLSFLLYLKGYTQLHGSAARYINKTVCFIGESGSGKSTCASQAVLNGGKIITDDIIALHPVSQKLISGVPSLRLESTSSLIKMATKTFDEVDKLRIDLSHGFHYSDLSTIDCFIFLEVNDETKLSISKIKGNEKMLHLLTNVFNKFFLKNVFNHILYKENMKVFSYLTKRIPMFKVYRQSKTKPTELLNLIHSIVLKL</sequence>
<evidence type="ECO:0000313" key="2">
    <source>
        <dbReference type="Proteomes" id="UP000184476"/>
    </source>
</evidence>
<dbReference type="OrthoDB" id="5430844at2"/>
<dbReference type="RefSeq" id="WP_073157689.1">
    <property type="nucleotide sequence ID" value="NZ_FQVL01000016.1"/>
</dbReference>
<accession>A0A1M5AWM6</accession>
<dbReference type="AlphaFoldDB" id="A0A1M5AWM6"/>
<dbReference type="Proteomes" id="UP000184476">
    <property type="component" value="Unassembled WGS sequence"/>
</dbReference>
<dbReference type="Gene3D" id="3.40.50.300">
    <property type="entry name" value="P-loop containing nucleotide triphosphate hydrolases"/>
    <property type="match status" value="1"/>
</dbReference>
<dbReference type="SUPFAM" id="SSF53795">
    <property type="entry name" value="PEP carboxykinase-like"/>
    <property type="match status" value="1"/>
</dbReference>
<organism evidence="1 2">
    <name type="scientific">Seinonella peptonophila</name>
    <dbReference type="NCBI Taxonomy" id="112248"/>
    <lineage>
        <taxon>Bacteria</taxon>
        <taxon>Bacillati</taxon>
        <taxon>Bacillota</taxon>
        <taxon>Bacilli</taxon>
        <taxon>Bacillales</taxon>
        <taxon>Thermoactinomycetaceae</taxon>
        <taxon>Seinonella</taxon>
    </lineage>
</organism>